<keyword evidence="5" id="KW-0132">Cell division</keyword>
<evidence type="ECO:0000256" key="5">
    <source>
        <dbReference type="ARBA" id="ARBA00022618"/>
    </source>
</evidence>
<dbReference type="PANTHER" id="PTHR30349:SF77">
    <property type="entry name" value="TYROSINE RECOMBINASE XERC"/>
    <property type="match status" value="1"/>
</dbReference>
<dbReference type="Pfam" id="PF13495">
    <property type="entry name" value="Phage_int_SAM_4"/>
    <property type="match status" value="1"/>
</dbReference>
<dbReference type="GO" id="GO:0051301">
    <property type="term" value="P:cell division"/>
    <property type="evidence" value="ECO:0007669"/>
    <property type="project" value="UniProtKB-KW"/>
</dbReference>
<dbReference type="InterPro" id="IPR013762">
    <property type="entry name" value="Integrase-like_cat_sf"/>
</dbReference>
<comment type="subcellular location">
    <subcellularLocation>
        <location evidence="2">Cytoplasm</location>
    </subcellularLocation>
</comment>
<keyword evidence="6" id="KW-0159">Chromosome partition</keyword>
<dbReference type="EMBL" id="QSEW01000002">
    <property type="protein sequence ID" value="RHA01645.1"/>
    <property type="molecule type" value="Genomic_DNA"/>
</dbReference>
<evidence type="ECO:0000256" key="7">
    <source>
        <dbReference type="ARBA" id="ARBA00022908"/>
    </source>
</evidence>
<keyword evidence="10" id="KW-0131">Cell cycle</keyword>
<keyword evidence="9" id="KW-0233">DNA recombination</keyword>
<evidence type="ECO:0000259" key="13">
    <source>
        <dbReference type="PROSITE" id="PS51900"/>
    </source>
</evidence>
<evidence type="ECO:0000256" key="1">
    <source>
        <dbReference type="ARBA" id="ARBA00003283"/>
    </source>
</evidence>
<evidence type="ECO:0000256" key="4">
    <source>
        <dbReference type="ARBA" id="ARBA00022490"/>
    </source>
</evidence>
<comment type="caution">
    <text evidence="14">The sequence shown here is derived from an EMBL/GenBank/DDBJ whole genome shotgun (WGS) entry which is preliminary data.</text>
</comment>
<dbReference type="Pfam" id="PF00589">
    <property type="entry name" value="Phage_integrase"/>
    <property type="match status" value="1"/>
</dbReference>
<comment type="similarity">
    <text evidence="3">Belongs to the 'phage' integrase family.</text>
</comment>
<dbReference type="Gene3D" id="1.10.150.130">
    <property type="match status" value="1"/>
</dbReference>
<organism evidence="14 15">
    <name type="scientific">Dorea formicigenerans</name>
    <dbReference type="NCBI Taxonomy" id="39486"/>
    <lineage>
        <taxon>Bacteria</taxon>
        <taxon>Bacillati</taxon>
        <taxon>Bacillota</taxon>
        <taxon>Clostridia</taxon>
        <taxon>Lachnospirales</taxon>
        <taxon>Lachnospiraceae</taxon>
        <taxon>Dorea</taxon>
    </lineage>
</organism>
<dbReference type="SUPFAM" id="SSF56349">
    <property type="entry name" value="DNA breaking-rejoining enzymes"/>
    <property type="match status" value="1"/>
</dbReference>
<feature type="domain" description="Core-binding (CB)" evidence="13">
    <location>
        <begin position="55"/>
        <end position="145"/>
    </location>
</feature>
<evidence type="ECO:0000313" key="15">
    <source>
        <dbReference type="Proteomes" id="UP000284962"/>
    </source>
</evidence>
<name>A0A413QMV3_9FIRM</name>
<evidence type="ECO:0000313" key="14">
    <source>
        <dbReference type="EMBL" id="RHA01645.1"/>
    </source>
</evidence>
<dbReference type="GO" id="GO:0003677">
    <property type="term" value="F:DNA binding"/>
    <property type="evidence" value="ECO:0007669"/>
    <property type="project" value="UniProtKB-UniRule"/>
</dbReference>
<dbReference type="GO" id="GO:0005737">
    <property type="term" value="C:cytoplasm"/>
    <property type="evidence" value="ECO:0007669"/>
    <property type="project" value="UniProtKB-SubCell"/>
</dbReference>
<dbReference type="InterPro" id="IPR044068">
    <property type="entry name" value="CB"/>
</dbReference>
<dbReference type="PROSITE" id="PS51898">
    <property type="entry name" value="TYR_RECOMBINASE"/>
    <property type="match status" value="1"/>
</dbReference>
<evidence type="ECO:0008006" key="16">
    <source>
        <dbReference type="Google" id="ProtNLM"/>
    </source>
</evidence>
<dbReference type="CDD" id="cd00397">
    <property type="entry name" value="DNA_BRE_C"/>
    <property type="match status" value="1"/>
</dbReference>
<evidence type="ECO:0000256" key="9">
    <source>
        <dbReference type="ARBA" id="ARBA00023172"/>
    </source>
</evidence>
<dbReference type="InterPro" id="IPR050090">
    <property type="entry name" value="Tyrosine_recombinase_XerCD"/>
</dbReference>
<sequence length="343" mass="40071">MYNANIKSEIINNIIFEMSGYVDNTTLDIMQKVIEKQLVAVNMEEITNLPVEIRTSAEEQNRYYISLMMIKKKNLRPETKAQYRDAIMRLTSVIEKPLNKMDEIDIDSYLDWYEKRNVAAGGKKNQASTCNNERRYLSAFFTWMRKEKFMSYNPVEATEPMKEVIKPIDYFRPAQIEQLREGCVSLRDRAIIEVLRSTGARVGEIPQINIDHVDWATGDIMIMSEKSYKYRLLYLDEVARYHLKKYLDSRTDDNEALFVWDKAPYNRLKKSGIRNAMKEVGKNMDCKVYPHKLRKTLGVNLKDKGTDIGIIQEVMGHANPTVTSRYYAQISPEAMRDVRRRTA</sequence>
<dbReference type="GO" id="GO:0007059">
    <property type="term" value="P:chromosome segregation"/>
    <property type="evidence" value="ECO:0007669"/>
    <property type="project" value="UniProtKB-KW"/>
</dbReference>
<dbReference type="InterPro" id="IPR011010">
    <property type="entry name" value="DNA_brk_join_enz"/>
</dbReference>
<dbReference type="InterPro" id="IPR002104">
    <property type="entry name" value="Integrase_catalytic"/>
</dbReference>
<dbReference type="PANTHER" id="PTHR30349">
    <property type="entry name" value="PHAGE INTEGRASE-RELATED"/>
    <property type="match status" value="1"/>
</dbReference>
<dbReference type="AlphaFoldDB" id="A0A413QMV3"/>
<proteinExistence type="inferred from homology"/>
<dbReference type="GO" id="GO:0015074">
    <property type="term" value="P:DNA integration"/>
    <property type="evidence" value="ECO:0007669"/>
    <property type="project" value="UniProtKB-KW"/>
</dbReference>
<dbReference type="Proteomes" id="UP000284962">
    <property type="component" value="Unassembled WGS sequence"/>
</dbReference>
<comment type="function">
    <text evidence="1">Site-specific tyrosine recombinase, which acts by catalyzing the cutting and rejoining of the recombining DNA molecules.</text>
</comment>
<keyword evidence="7" id="KW-0229">DNA integration</keyword>
<evidence type="ECO:0000256" key="10">
    <source>
        <dbReference type="ARBA" id="ARBA00023306"/>
    </source>
</evidence>
<dbReference type="InterPro" id="IPR010998">
    <property type="entry name" value="Integrase_recombinase_N"/>
</dbReference>
<accession>A0A413QMV3</accession>
<evidence type="ECO:0000256" key="6">
    <source>
        <dbReference type="ARBA" id="ARBA00022829"/>
    </source>
</evidence>
<keyword evidence="8 11" id="KW-0238">DNA-binding</keyword>
<reference evidence="14 15" key="1">
    <citation type="submission" date="2018-08" db="EMBL/GenBank/DDBJ databases">
        <title>A genome reference for cultivated species of the human gut microbiota.</title>
        <authorList>
            <person name="Zou Y."/>
            <person name="Xue W."/>
            <person name="Luo G."/>
        </authorList>
    </citation>
    <scope>NUCLEOTIDE SEQUENCE [LARGE SCALE GENOMIC DNA]</scope>
    <source>
        <strain evidence="14 15">AM46-16</strain>
    </source>
</reference>
<gene>
    <name evidence="14" type="ORF">DW957_02280</name>
</gene>
<dbReference type="Gene3D" id="1.10.443.10">
    <property type="entry name" value="Intergrase catalytic core"/>
    <property type="match status" value="1"/>
</dbReference>
<evidence type="ECO:0000256" key="2">
    <source>
        <dbReference type="ARBA" id="ARBA00004496"/>
    </source>
</evidence>
<evidence type="ECO:0000256" key="11">
    <source>
        <dbReference type="PROSITE-ProRule" id="PRU01248"/>
    </source>
</evidence>
<evidence type="ECO:0000256" key="8">
    <source>
        <dbReference type="ARBA" id="ARBA00023125"/>
    </source>
</evidence>
<feature type="domain" description="Tyr recombinase" evidence="12">
    <location>
        <begin position="166"/>
        <end position="340"/>
    </location>
</feature>
<protein>
    <recommendedName>
        <fullName evidence="16">Integrase</fullName>
    </recommendedName>
</protein>
<dbReference type="InterPro" id="IPR004107">
    <property type="entry name" value="Integrase_SAM-like_N"/>
</dbReference>
<evidence type="ECO:0000259" key="12">
    <source>
        <dbReference type="PROSITE" id="PS51898"/>
    </source>
</evidence>
<evidence type="ECO:0000256" key="3">
    <source>
        <dbReference type="ARBA" id="ARBA00008857"/>
    </source>
</evidence>
<dbReference type="GO" id="GO:0006310">
    <property type="term" value="P:DNA recombination"/>
    <property type="evidence" value="ECO:0007669"/>
    <property type="project" value="UniProtKB-KW"/>
</dbReference>
<keyword evidence="4" id="KW-0963">Cytoplasm</keyword>
<dbReference type="PROSITE" id="PS51900">
    <property type="entry name" value="CB"/>
    <property type="match status" value="1"/>
</dbReference>